<reference evidence="1 2" key="1">
    <citation type="submission" date="2021-04" db="EMBL/GenBank/DDBJ databases">
        <authorList>
            <person name="Pira H."/>
            <person name="Risdian C."/>
            <person name="Wink J."/>
        </authorList>
    </citation>
    <scope>NUCLEOTIDE SEQUENCE [LARGE SCALE GENOMIC DNA]</scope>
    <source>
        <strain evidence="1 2">WH53</strain>
    </source>
</reference>
<keyword evidence="1" id="KW-0966">Cell projection</keyword>
<dbReference type="Pfam" id="PF03646">
    <property type="entry name" value="FlaG"/>
    <property type="match status" value="1"/>
</dbReference>
<organism evidence="1 2">
    <name type="scientific">Zooshikella harenae</name>
    <dbReference type="NCBI Taxonomy" id="2827238"/>
    <lineage>
        <taxon>Bacteria</taxon>
        <taxon>Pseudomonadati</taxon>
        <taxon>Pseudomonadota</taxon>
        <taxon>Gammaproteobacteria</taxon>
        <taxon>Oceanospirillales</taxon>
        <taxon>Zooshikellaceae</taxon>
        <taxon>Zooshikella</taxon>
    </lineage>
</organism>
<sequence>MKEDIIMGGITPIGSPVVAPTVDDTKKHSSLNTIDNVQQGEMPRVENTEPQVNVNQPKAFNEQQVTAAIEQLNDFVSARQRDILFKVDDDAGRVVISVVDRESEEIIRQIPEELALRLAKNLKEHGDLILIKQQA</sequence>
<dbReference type="InterPro" id="IPR035924">
    <property type="entry name" value="FlaG-like_sf"/>
</dbReference>
<dbReference type="InterPro" id="IPR005186">
    <property type="entry name" value="FlaG"/>
</dbReference>
<name>A0ABS5Z8W5_9GAMM</name>
<protein>
    <submittedName>
        <fullName evidence="1">Flagellar protein FlaG</fullName>
    </submittedName>
</protein>
<dbReference type="PANTHER" id="PTHR37166">
    <property type="entry name" value="PROTEIN FLAG"/>
    <property type="match status" value="1"/>
</dbReference>
<keyword evidence="1" id="KW-0969">Cilium</keyword>
<dbReference type="Gene3D" id="3.30.160.170">
    <property type="entry name" value="FlaG-like"/>
    <property type="match status" value="1"/>
</dbReference>
<accession>A0ABS5Z8W5</accession>
<evidence type="ECO:0000313" key="1">
    <source>
        <dbReference type="EMBL" id="MBU2710486.1"/>
    </source>
</evidence>
<dbReference type="SUPFAM" id="SSF160214">
    <property type="entry name" value="FlaG-like"/>
    <property type="match status" value="1"/>
</dbReference>
<proteinExistence type="predicted"/>
<gene>
    <name evidence="1" type="ORF">KCG35_05400</name>
</gene>
<dbReference type="PANTHER" id="PTHR37166:SF1">
    <property type="entry name" value="PROTEIN FLAG"/>
    <property type="match status" value="1"/>
</dbReference>
<comment type="caution">
    <text evidence="1">The sequence shown here is derived from an EMBL/GenBank/DDBJ whole genome shotgun (WGS) entry which is preliminary data.</text>
</comment>
<keyword evidence="2" id="KW-1185">Reference proteome</keyword>
<dbReference type="RefSeq" id="WP_215818643.1">
    <property type="nucleotide sequence ID" value="NZ_JAGSOY010000007.1"/>
</dbReference>
<evidence type="ECO:0000313" key="2">
    <source>
        <dbReference type="Proteomes" id="UP000690515"/>
    </source>
</evidence>
<dbReference type="Proteomes" id="UP000690515">
    <property type="component" value="Unassembled WGS sequence"/>
</dbReference>
<keyword evidence="1" id="KW-0282">Flagellum</keyword>
<dbReference type="EMBL" id="JAGSOY010000007">
    <property type="protein sequence ID" value="MBU2710486.1"/>
    <property type="molecule type" value="Genomic_DNA"/>
</dbReference>